<dbReference type="SUPFAM" id="SSF53474">
    <property type="entry name" value="alpha/beta-Hydrolases"/>
    <property type="match status" value="1"/>
</dbReference>
<dbReference type="InterPro" id="IPR013094">
    <property type="entry name" value="AB_hydrolase_3"/>
</dbReference>
<dbReference type="EMBL" id="WKQV01000009">
    <property type="protein sequence ID" value="MSD27214.1"/>
    <property type="molecule type" value="Genomic_DNA"/>
</dbReference>
<proteinExistence type="inferred from homology"/>
<evidence type="ECO:0000313" key="8">
    <source>
        <dbReference type="Proteomes" id="UP000465607"/>
    </source>
</evidence>
<dbReference type="RefSeq" id="WP_055062004.1">
    <property type="nucleotide sequence ID" value="NZ_CP100127.1"/>
</dbReference>
<dbReference type="Pfam" id="PF07859">
    <property type="entry name" value="Abhydrolase_3"/>
    <property type="match status" value="1"/>
</dbReference>
<dbReference type="InterPro" id="IPR029058">
    <property type="entry name" value="AB_hydrolase_fold"/>
</dbReference>
<reference evidence="7" key="2">
    <citation type="submission" date="2015-05" db="EMBL/GenBank/DDBJ databases">
        <authorList>
            <consortium name="Pathogen Informatics"/>
        </authorList>
    </citation>
    <scope>NUCLEOTIDE SEQUENCE [LARGE SCALE GENOMIC DNA]</scope>
    <source>
        <strain evidence="7">T1-815</strain>
    </source>
</reference>
<organism evidence="5 7">
    <name type="scientific">Agathobacter rectalis</name>
    <dbReference type="NCBI Taxonomy" id="39491"/>
    <lineage>
        <taxon>Bacteria</taxon>
        <taxon>Bacillati</taxon>
        <taxon>Bacillota</taxon>
        <taxon>Clostridia</taxon>
        <taxon>Lachnospirales</taxon>
        <taxon>Lachnospiraceae</taxon>
        <taxon>Agathobacter</taxon>
    </lineage>
</organism>
<name>A0A0M6WN67_9FIRM</name>
<dbReference type="Gene3D" id="3.40.50.1820">
    <property type="entry name" value="alpha/beta hydrolase"/>
    <property type="match status" value="1"/>
</dbReference>
<evidence type="ECO:0000259" key="4">
    <source>
        <dbReference type="Pfam" id="PF07859"/>
    </source>
</evidence>
<dbReference type="PANTHER" id="PTHR48081">
    <property type="entry name" value="AB HYDROLASE SUPERFAMILY PROTEIN C4A8.06C"/>
    <property type="match status" value="1"/>
</dbReference>
<protein>
    <submittedName>
        <fullName evidence="6">Alpha/beta hydrolase fold domain-containing protein</fullName>
    </submittedName>
    <submittedName>
        <fullName evidence="5">Putative acetyl-hydrolase</fullName>
    </submittedName>
</protein>
<dbReference type="PANTHER" id="PTHR48081:SF8">
    <property type="entry name" value="ALPHA_BETA HYDROLASE FOLD-3 DOMAIN-CONTAINING PROTEIN-RELATED"/>
    <property type="match status" value="1"/>
</dbReference>
<dbReference type="InterPro" id="IPR033140">
    <property type="entry name" value="Lipase_GDXG_put_SER_AS"/>
</dbReference>
<dbReference type="EMBL" id="CVRQ01000022">
    <property type="protein sequence ID" value="CRL38665.1"/>
    <property type="molecule type" value="Genomic_DNA"/>
</dbReference>
<sequence length="377" mass="41671">MIGFHGIGNSHMFEDEEMGNYHPEIENGDSNGDNETGIIGALGNKLEKTFKNSLSAMKSEHVEKAHSNAAVADEEVSIQGKILANLMGHITNDLAIGKKIKSGELRKRMKEPAWLVPDCFVTEDIDMGGFTMKLLSSKENPNTERVILQLHGGGYMGAVRNAYYVFAGLYNEVSEGCSVLTPDYRVAPEHPYPAALEDAIACYKWLLSQGWFGSQIVLAGDSAGGGLAMCLTMYLRDHVMPLPAGIVAMSPWTDLTAGGESYETNYEKDPLFGNTRDSLIYVNDYPGDHDKMDPYISPLFGNFRGFPPMLIQVGSIEMLLSDSVEAAAKARIQGVKVRLSVYEGMFHVFQMGYLNFPESKRAWAEVKRFLKVIKEEE</sequence>
<evidence type="ECO:0000313" key="7">
    <source>
        <dbReference type="Proteomes" id="UP000049472"/>
    </source>
</evidence>
<keyword evidence="7" id="KW-1185">Reference proteome</keyword>
<dbReference type="Proteomes" id="UP000049472">
    <property type="component" value="Unassembled WGS sequence"/>
</dbReference>
<feature type="active site" evidence="3">
    <location>
        <position position="222"/>
    </location>
</feature>
<reference evidence="6 8" key="3">
    <citation type="journal article" date="2019" name="Nat. Med.">
        <title>A library of human gut bacterial isolates paired with longitudinal multiomics data enables mechanistic microbiome research.</title>
        <authorList>
            <person name="Poyet M."/>
            <person name="Groussin M."/>
            <person name="Gibbons S.M."/>
            <person name="Avila-Pacheco J."/>
            <person name="Jiang X."/>
            <person name="Kearney S.M."/>
            <person name="Perrotta A.R."/>
            <person name="Berdy B."/>
            <person name="Zhao S."/>
            <person name="Lieberman T.D."/>
            <person name="Swanson P.K."/>
            <person name="Smith M."/>
            <person name="Roesemann S."/>
            <person name="Alexander J.E."/>
            <person name="Rich S.A."/>
            <person name="Livny J."/>
            <person name="Vlamakis H."/>
            <person name="Clish C."/>
            <person name="Bullock K."/>
            <person name="Deik A."/>
            <person name="Scott J."/>
            <person name="Pierce K.A."/>
            <person name="Xavier R.J."/>
            <person name="Alm E.J."/>
        </authorList>
    </citation>
    <scope>NUCLEOTIDE SEQUENCE [LARGE SCALE GENOMIC DNA]</scope>
    <source>
        <strain evidence="6 8">BIOML-A5</strain>
    </source>
</reference>
<keyword evidence="2 5" id="KW-0378">Hydrolase</keyword>
<evidence type="ECO:0000313" key="6">
    <source>
        <dbReference type="EMBL" id="MSD27214.1"/>
    </source>
</evidence>
<dbReference type="GO" id="GO:0016787">
    <property type="term" value="F:hydrolase activity"/>
    <property type="evidence" value="ECO:0007669"/>
    <property type="project" value="UniProtKB-KW"/>
</dbReference>
<dbReference type="Proteomes" id="UP000465607">
    <property type="component" value="Unassembled WGS sequence"/>
</dbReference>
<dbReference type="PROSITE" id="PS01174">
    <property type="entry name" value="LIPASE_GDXG_SER"/>
    <property type="match status" value="1"/>
</dbReference>
<evidence type="ECO:0000256" key="3">
    <source>
        <dbReference type="PROSITE-ProRule" id="PRU10038"/>
    </source>
</evidence>
<dbReference type="InterPro" id="IPR050300">
    <property type="entry name" value="GDXG_lipolytic_enzyme"/>
</dbReference>
<gene>
    <name evidence="6" type="ORF">GKE44_08600</name>
    <name evidence="5" type="ORF">T1815_18681</name>
</gene>
<feature type="domain" description="Alpha/beta hydrolase fold-3" evidence="4">
    <location>
        <begin position="147"/>
        <end position="350"/>
    </location>
</feature>
<accession>A0A0M6WN67</accession>
<evidence type="ECO:0000256" key="2">
    <source>
        <dbReference type="ARBA" id="ARBA00022801"/>
    </source>
</evidence>
<evidence type="ECO:0000313" key="5">
    <source>
        <dbReference type="EMBL" id="CRL38665.1"/>
    </source>
</evidence>
<comment type="similarity">
    <text evidence="1">Belongs to the 'GDXG' lipolytic enzyme family.</text>
</comment>
<dbReference type="AlphaFoldDB" id="A0A0M6WN67"/>
<evidence type="ECO:0000256" key="1">
    <source>
        <dbReference type="ARBA" id="ARBA00010515"/>
    </source>
</evidence>
<reference evidence="5" key="1">
    <citation type="submission" date="2015-05" db="EMBL/GenBank/DDBJ databases">
        <authorList>
            <person name="Wang D.B."/>
            <person name="Wang M."/>
        </authorList>
    </citation>
    <scope>NUCLEOTIDE SEQUENCE [LARGE SCALE GENOMIC DNA]</scope>
    <source>
        <strain evidence="5">T1-815</strain>
    </source>
</reference>